<dbReference type="AlphaFoldDB" id="A0A0D2DVQ4"/>
<dbReference type="SFLD" id="SFLDG01168">
    <property type="entry name" value="Ferric_reductase_subgroup_(FRE"/>
    <property type="match status" value="1"/>
</dbReference>
<dbReference type="OrthoDB" id="167398at2759"/>
<gene>
    <name evidence="14" type="ORF">PV06_02348</name>
</gene>
<dbReference type="Pfam" id="PF08030">
    <property type="entry name" value="NAD_binding_6"/>
    <property type="match status" value="1"/>
</dbReference>
<keyword evidence="5 11" id="KW-1133">Transmembrane helix</keyword>
<dbReference type="InterPro" id="IPR039261">
    <property type="entry name" value="FNR_nucleotide-bd"/>
</dbReference>
<reference evidence="14 15" key="1">
    <citation type="submission" date="2015-01" db="EMBL/GenBank/DDBJ databases">
        <title>The Genome Sequence of Exophiala oligosperma CBS72588.</title>
        <authorList>
            <consortium name="The Broad Institute Genomics Platform"/>
            <person name="Cuomo C."/>
            <person name="de Hoog S."/>
            <person name="Gorbushina A."/>
            <person name="Stielow B."/>
            <person name="Teixiera M."/>
            <person name="Abouelleil A."/>
            <person name="Chapman S.B."/>
            <person name="Priest M."/>
            <person name="Young S.K."/>
            <person name="Wortman J."/>
            <person name="Nusbaum C."/>
            <person name="Birren B."/>
        </authorList>
    </citation>
    <scope>NUCLEOTIDE SEQUENCE [LARGE SCALE GENOMIC DNA]</scope>
    <source>
        <strain evidence="14 15">CBS 72588</strain>
    </source>
</reference>
<feature type="transmembrane region" description="Helical" evidence="11">
    <location>
        <begin position="324"/>
        <end position="346"/>
    </location>
</feature>
<dbReference type="GO" id="GO:0006879">
    <property type="term" value="P:intracellular iron ion homeostasis"/>
    <property type="evidence" value="ECO:0007669"/>
    <property type="project" value="TreeGrafter"/>
</dbReference>
<feature type="transmembrane region" description="Helical" evidence="11">
    <location>
        <begin position="241"/>
        <end position="261"/>
    </location>
</feature>
<dbReference type="PANTHER" id="PTHR32361">
    <property type="entry name" value="FERRIC/CUPRIC REDUCTASE TRANSMEMBRANE COMPONENT"/>
    <property type="match status" value="1"/>
</dbReference>
<evidence type="ECO:0000256" key="11">
    <source>
        <dbReference type="SAM" id="Phobius"/>
    </source>
</evidence>
<dbReference type="InterPro" id="IPR051410">
    <property type="entry name" value="Ferric/Cupric_Reductase"/>
</dbReference>
<keyword evidence="8 11" id="KW-0472">Membrane</keyword>
<organism evidence="14 15">
    <name type="scientific">Exophiala oligosperma</name>
    <dbReference type="NCBI Taxonomy" id="215243"/>
    <lineage>
        <taxon>Eukaryota</taxon>
        <taxon>Fungi</taxon>
        <taxon>Dikarya</taxon>
        <taxon>Ascomycota</taxon>
        <taxon>Pezizomycotina</taxon>
        <taxon>Eurotiomycetes</taxon>
        <taxon>Chaetothyriomycetidae</taxon>
        <taxon>Chaetothyriales</taxon>
        <taxon>Herpotrichiellaceae</taxon>
        <taxon>Exophiala</taxon>
    </lineage>
</organism>
<comment type="subcellular location">
    <subcellularLocation>
        <location evidence="1">Membrane</location>
        <topology evidence="1">Multi-pass membrane protein</topology>
    </subcellularLocation>
</comment>
<dbReference type="Pfam" id="PF01794">
    <property type="entry name" value="Ferric_reduct"/>
    <property type="match status" value="1"/>
</dbReference>
<dbReference type="PROSITE" id="PS51384">
    <property type="entry name" value="FAD_FR"/>
    <property type="match status" value="1"/>
</dbReference>
<dbReference type="SFLD" id="SFLDS00052">
    <property type="entry name" value="Ferric_Reductase_Domain"/>
    <property type="match status" value="1"/>
</dbReference>
<keyword evidence="7" id="KW-0406">Ion transport</keyword>
<dbReference type="GO" id="GO:0005886">
    <property type="term" value="C:plasma membrane"/>
    <property type="evidence" value="ECO:0007669"/>
    <property type="project" value="TreeGrafter"/>
</dbReference>
<evidence type="ECO:0000256" key="4">
    <source>
        <dbReference type="ARBA" id="ARBA00022692"/>
    </source>
</evidence>
<dbReference type="PANTHER" id="PTHR32361:SF9">
    <property type="entry name" value="FERRIC REDUCTASE TRANSMEMBRANE COMPONENT 3-RELATED"/>
    <property type="match status" value="1"/>
</dbReference>
<dbReference type="STRING" id="215243.A0A0D2DVQ4"/>
<dbReference type="HOGENOM" id="CLU_010365_1_0_1"/>
<evidence type="ECO:0000256" key="12">
    <source>
        <dbReference type="SAM" id="SignalP"/>
    </source>
</evidence>
<keyword evidence="3" id="KW-0813">Transport</keyword>
<dbReference type="SUPFAM" id="SSF52343">
    <property type="entry name" value="Ferredoxin reductase-like, C-terminal NADP-linked domain"/>
    <property type="match status" value="1"/>
</dbReference>
<keyword evidence="12" id="KW-0732">Signal</keyword>
<keyword evidence="4 11" id="KW-0812">Transmembrane</keyword>
<dbReference type="VEuPathDB" id="FungiDB:PV06_02348"/>
<dbReference type="InterPro" id="IPR013121">
    <property type="entry name" value="Fe_red_NAD-bd_6"/>
</dbReference>
<evidence type="ECO:0000256" key="6">
    <source>
        <dbReference type="ARBA" id="ARBA00023002"/>
    </source>
</evidence>
<dbReference type="GO" id="GO:0006826">
    <property type="term" value="P:iron ion transport"/>
    <property type="evidence" value="ECO:0007669"/>
    <property type="project" value="TreeGrafter"/>
</dbReference>
<dbReference type="InterPro" id="IPR017927">
    <property type="entry name" value="FAD-bd_FR_type"/>
</dbReference>
<feature type="transmembrane region" description="Helical" evidence="11">
    <location>
        <begin position="382"/>
        <end position="400"/>
    </location>
</feature>
<keyword evidence="15" id="KW-1185">Reference proteome</keyword>
<dbReference type="RefSeq" id="XP_016266916.1">
    <property type="nucleotide sequence ID" value="XM_016403019.1"/>
</dbReference>
<dbReference type="Proteomes" id="UP000053342">
    <property type="component" value="Unassembled WGS sequence"/>
</dbReference>
<protein>
    <recommendedName>
        <fullName evidence="13">FAD-binding FR-type domain-containing protein</fullName>
    </recommendedName>
</protein>
<feature type="region of interest" description="Disordered" evidence="10">
    <location>
        <begin position="526"/>
        <end position="545"/>
    </location>
</feature>
<dbReference type="EMBL" id="KN847333">
    <property type="protein sequence ID" value="KIW46700.1"/>
    <property type="molecule type" value="Genomic_DNA"/>
</dbReference>
<evidence type="ECO:0000256" key="8">
    <source>
        <dbReference type="ARBA" id="ARBA00023136"/>
    </source>
</evidence>
<evidence type="ECO:0000313" key="15">
    <source>
        <dbReference type="Proteomes" id="UP000053342"/>
    </source>
</evidence>
<keyword evidence="6" id="KW-0560">Oxidoreductase</keyword>
<evidence type="ECO:0000313" key="14">
    <source>
        <dbReference type="EMBL" id="KIW46700.1"/>
    </source>
</evidence>
<evidence type="ECO:0000256" key="1">
    <source>
        <dbReference type="ARBA" id="ARBA00004141"/>
    </source>
</evidence>
<evidence type="ECO:0000256" key="5">
    <source>
        <dbReference type="ARBA" id="ARBA00022989"/>
    </source>
</evidence>
<dbReference type="GeneID" id="27354422"/>
<name>A0A0D2DVQ4_9EURO</name>
<dbReference type="CDD" id="cd06186">
    <property type="entry name" value="NOX_Duox_like_FAD_NADP"/>
    <property type="match status" value="1"/>
</dbReference>
<dbReference type="GO" id="GO:0015677">
    <property type="term" value="P:copper ion import"/>
    <property type="evidence" value="ECO:0007669"/>
    <property type="project" value="TreeGrafter"/>
</dbReference>
<feature type="signal peptide" evidence="12">
    <location>
        <begin position="1"/>
        <end position="18"/>
    </location>
</feature>
<feature type="transmembrane region" description="Helical" evidence="11">
    <location>
        <begin position="153"/>
        <end position="174"/>
    </location>
</feature>
<feature type="transmembrane region" description="Helical" evidence="11">
    <location>
        <begin position="352"/>
        <end position="375"/>
    </location>
</feature>
<sequence>MRVSALLLALSGLSLVWGKPSDCVEGLRTALAEVKFNVSDAEDYWGNLCVKDMIVRSMWIAAKLYCTPVEIIAGSKAFGDECVEYGSVELTPYSKMLPDLTEDYINSLPLVEYSDIEAGTVWNTSIQLSKTVVKAGVGTYGIFNLEYILHARYGWAIYGFWGGLLLIGIINRFITHFTQSRHINVSSDLEGGEISKQSNSVTAISSIHHWFRAHIIIPATYGSYHSRPLLWSTIPTRMETIVVSCFYVMTFILCCVGYYIIYPNFYYTKAQQGWRYIGDRTGILSYACLPWLWLFSGRNNVFLWLTGWSFGTFNIFHRHVARVATILAIVHSINWSVLEGGAGYFAESWKEQYWYMGGMATITMSLLLGFSVMWFRVKSYEVFLLIHIALSVITLVGLFYHTKIFNGEYDGYLWPPVAIWCFDRAARIFRWLYCNIHVRSKSVLTTKALATYHKDGDFVRLEIVPGSDFLKPGPGQHYYLYQPLKWKGWENHPFTLASYETIGRAGATAIVEADAPKEAAEKEIQIHPGSSGSSTPSESVPSQSQQEVTVFPDAAGQQKLTFIVRPFGSWTRRLKDECLKSPDGVITPKVFIEGPYGERSPLPSYETVIFIVGGSGIAGALPYMQQHIRARNQSAEDTRDGKKVTTITRDIHLVWTAKQSAMIRDVAARELQPFLGREDIHFNLHATARKEVVHGSDSDSQVSSVIEANTKLAPVMSATGQLGITYGRTDIKACISEIIDEVNNAGSKGGRIAILTCGPAAMADDARAAVHVALKQGKRGVEYFEETFGW</sequence>
<feature type="domain" description="FAD-binding FR-type" evidence="13">
    <location>
        <begin position="436"/>
        <end position="602"/>
    </location>
</feature>
<evidence type="ECO:0000256" key="9">
    <source>
        <dbReference type="ARBA" id="ARBA00023180"/>
    </source>
</evidence>
<evidence type="ECO:0000256" key="3">
    <source>
        <dbReference type="ARBA" id="ARBA00022448"/>
    </source>
</evidence>
<comment type="similarity">
    <text evidence="2">Belongs to the ferric reductase (FRE) family.</text>
</comment>
<evidence type="ECO:0000259" key="13">
    <source>
        <dbReference type="PROSITE" id="PS51384"/>
    </source>
</evidence>
<proteinExistence type="inferred from homology"/>
<evidence type="ECO:0000256" key="10">
    <source>
        <dbReference type="SAM" id="MobiDB-lite"/>
    </source>
</evidence>
<evidence type="ECO:0000256" key="2">
    <source>
        <dbReference type="ARBA" id="ARBA00006278"/>
    </source>
</evidence>
<feature type="chain" id="PRO_5002251766" description="FAD-binding FR-type domain-containing protein" evidence="12">
    <location>
        <begin position="19"/>
        <end position="790"/>
    </location>
</feature>
<evidence type="ECO:0000256" key="7">
    <source>
        <dbReference type="ARBA" id="ARBA00023065"/>
    </source>
</evidence>
<feature type="transmembrane region" description="Helical" evidence="11">
    <location>
        <begin position="301"/>
        <end position="317"/>
    </location>
</feature>
<dbReference type="Gene3D" id="3.40.50.80">
    <property type="entry name" value="Nucleotide-binding domain of ferredoxin-NADP reductase (FNR) module"/>
    <property type="match status" value="1"/>
</dbReference>
<feature type="compositionally biased region" description="Low complexity" evidence="10">
    <location>
        <begin position="528"/>
        <end position="545"/>
    </location>
</feature>
<dbReference type="GO" id="GO:0000293">
    <property type="term" value="F:ferric-chelate reductase activity"/>
    <property type="evidence" value="ECO:0007669"/>
    <property type="project" value="TreeGrafter"/>
</dbReference>
<accession>A0A0D2DVQ4</accession>
<dbReference type="InterPro" id="IPR013130">
    <property type="entry name" value="Fe3_Rdtase_TM_dom"/>
</dbReference>
<keyword evidence="9" id="KW-0325">Glycoprotein</keyword>